<accession>S6ANP0</accession>
<dbReference type="PANTHER" id="PTHR21666">
    <property type="entry name" value="PEPTIDASE-RELATED"/>
    <property type="match status" value="1"/>
</dbReference>
<evidence type="ECO:0000256" key="1">
    <source>
        <dbReference type="SAM" id="Coils"/>
    </source>
</evidence>
<dbReference type="InterPro" id="IPR011055">
    <property type="entry name" value="Dup_hybrid_motif"/>
</dbReference>
<reference evidence="5 6" key="1">
    <citation type="journal article" date="2012" name="Appl. Environ. Microbiol.">
        <title>Draft genome sequence of a psychrotolerant sulfur-oxidizing bacterium, Sulfuricella denitrificans skB26, and proteomic insights into cold adaptation.</title>
        <authorList>
            <person name="Watanabe T."/>
            <person name="Kojima H."/>
            <person name="Fukui M."/>
        </authorList>
    </citation>
    <scope>NUCLEOTIDE SEQUENCE [LARGE SCALE GENOMIC DNA]</scope>
    <source>
        <strain evidence="6">skB26</strain>
    </source>
</reference>
<organism evidence="5 6">
    <name type="scientific">Sulfuricella denitrificans (strain DSM 22764 / NBRC 105220 / skB26)</name>
    <dbReference type="NCBI Taxonomy" id="1163617"/>
    <lineage>
        <taxon>Bacteria</taxon>
        <taxon>Pseudomonadati</taxon>
        <taxon>Pseudomonadota</taxon>
        <taxon>Betaproteobacteria</taxon>
        <taxon>Nitrosomonadales</taxon>
        <taxon>Sulfuricellaceae</taxon>
        <taxon>Sulfuricella</taxon>
    </lineage>
</organism>
<evidence type="ECO:0000259" key="4">
    <source>
        <dbReference type="Pfam" id="PF01551"/>
    </source>
</evidence>
<dbReference type="eggNOG" id="COG4942">
    <property type="taxonomic scope" value="Bacteria"/>
</dbReference>
<dbReference type="FunFam" id="2.70.70.10:FF:000003">
    <property type="entry name" value="Murein hydrolase activator EnvC"/>
    <property type="match status" value="1"/>
</dbReference>
<dbReference type="RefSeq" id="WP_009207541.1">
    <property type="nucleotide sequence ID" value="NC_022357.1"/>
</dbReference>
<keyword evidence="6" id="KW-1185">Reference proteome</keyword>
<feature type="domain" description="M23ase beta-sheet core" evidence="4">
    <location>
        <begin position="292"/>
        <end position="385"/>
    </location>
</feature>
<feature type="region of interest" description="Disordered" evidence="2">
    <location>
        <begin position="240"/>
        <end position="259"/>
    </location>
</feature>
<name>S6ANP0_SULDS</name>
<proteinExistence type="predicted"/>
<dbReference type="OrthoDB" id="9784703at2"/>
<dbReference type="Gene3D" id="2.70.70.10">
    <property type="entry name" value="Glucose Permease (Domain IIA)"/>
    <property type="match status" value="1"/>
</dbReference>
<dbReference type="Proteomes" id="UP000015559">
    <property type="component" value="Chromosome"/>
</dbReference>
<dbReference type="PANTHER" id="PTHR21666:SF270">
    <property type="entry name" value="MUREIN HYDROLASE ACTIVATOR ENVC"/>
    <property type="match status" value="1"/>
</dbReference>
<feature type="chain" id="PRO_5004536081" evidence="3">
    <location>
        <begin position="25"/>
        <end position="392"/>
    </location>
</feature>
<evidence type="ECO:0000313" key="5">
    <source>
        <dbReference type="EMBL" id="BAN36499.1"/>
    </source>
</evidence>
<dbReference type="Pfam" id="PF01551">
    <property type="entry name" value="Peptidase_M23"/>
    <property type="match status" value="1"/>
</dbReference>
<dbReference type="InterPro" id="IPR050570">
    <property type="entry name" value="Cell_wall_metabolism_enzyme"/>
</dbReference>
<keyword evidence="3" id="KW-0732">Signal</keyword>
<sequence>MTSAWPARAIFLAVGLACAFITHAAPKDDLSGLRNRIKTLQKEVESAEDKKTDATDALKQSEQAISSTNRQLRELAQQQESVGATLSLVQRESRDTQGKIGKQQALLSQLLTHYYLNGQHDPLKILLNQQDPNQLARQLHYYTYLSRARATLIESLRTNLTHSRELAQLYQEKNAELEQVKSEQAHQKAQLEKDKQARKTVLVRINQKITSQRNEIGRLQRDEKRLTQLIERLSRLAKPKKQKSAAVSNRSQSTFEPSGGALHQLKGKLNFPVRGELAHRFGSQREDSGATWKGWFIKSAAGQDVKCIANGQVVFSDWLRGFGNIIIVDHGDDYMSLYGNNETLYKQAGETVRAGDAVAAVGNSGGIAESGLYFELRHKSRPFDPMGWVKLN</sequence>
<evidence type="ECO:0000256" key="2">
    <source>
        <dbReference type="SAM" id="MobiDB-lite"/>
    </source>
</evidence>
<dbReference type="SUPFAM" id="SSF51261">
    <property type="entry name" value="Duplicated hybrid motif"/>
    <property type="match status" value="1"/>
</dbReference>
<dbReference type="EMBL" id="AP013066">
    <property type="protein sequence ID" value="BAN36499.1"/>
    <property type="molecule type" value="Genomic_DNA"/>
</dbReference>
<dbReference type="CDD" id="cd12797">
    <property type="entry name" value="M23_peptidase"/>
    <property type="match status" value="1"/>
</dbReference>
<feature type="signal peptide" evidence="3">
    <location>
        <begin position="1"/>
        <end position="24"/>
    </location>
</feature>
<protein>
    <submittedName>
        <fullName evidence="5">Peptidase M23</fullName>
    </submittedName>
</protein>
<dbReference type="KEGG" id="sdr:SCD_n02699"/>
<dbReference type="Gene3D" id="6.10.250.3150">
    <property type="match status" value="1"/>
</dbReference>
<keyword evidence="1" id="KW-0175">Coiled coil</keyword>
<feature type="coiled-coil region" evidence="1">
    <location>
        <begin position="30"/>
        <end position="78"/>
    </location>
</feature>
<evidence type="ECO:0000313" key="6">
    <source>
        <dbReference type="Proteomes" id="UP000015559"/>
    </source>
</evidence>
<dbReference type="InterPro" id="IPR016047">
    <property type="entry name" value="M23ase_b-sheet_dom"/>
</dbReference>
<dbReference type="HOGENOM" id="CLU_029425_4_0_4"/>
<feature type="coiled-coil region" evidence="1">
    <location>
        <begin position="163"/>
        <end position="236"/>
    </location>
</feature>
<dbReference type="STRING" id="1163617.SCD_n02699"/>
<feature type="compositionally biased region" description="Polar residues" evidence="2">
    <location>
        <begin position="245"/>
        <end position="256"/>
    </location>
</feature>
<dbReference type="GO" id="GO:0004222">
    <property type="term" value="F:metalloendopeptidase activity"/>
    <property type="evidence" value="ECO:0007669"/>
    <property type="project" value="TreeGrafter"/>
</dbReference>
<evidence type="ECO:0000256" key="3">
    <source>
        <dbReference type="SAM" id="SignalP"/>
    </source>
</evidence>
<dbReference type="AlphaFoldDB" id="S6ANP0"/>
<gene>
    <name evidence="5" type="ORF">SCD_n02699</name>
</gene>